<dbReference type="InterPro" id="IPR008963">
    <property type="entry name" value="Purple_acid_Pase-like_N"/>
</dbReference>
<evidence type="ECO:0000256" key="1">
    <source>
        <dbReference type="SAM" id="Phobius"/>
    </source>
</evidence>
<reference evidence="3 4" key="1">
    <citation type="submission" date="2017-11" db="EMBL/GenBank/DDBJ databases">
        <title>Draft Genome Sequence of Methylobacter psychrotolerans Sph1T, an Obligate Methanotroph from Low-Temperature Environments.</title>
        <authorList>
            <person name="Oshkin I.Y."/>
            <person name="Miroshnikov K."/>
            <person name="Belova S.E."/>
            <person name="Korzhenkov A."/>
            <person name="Toshchakov S.V."/>
            <person name="Dedysh S.N."/>
        </authorList>
    </citation>
    <scope>NUCLEOTIDE SEQUENCE [LARGE SCALE GENOMIC DNA]</scope>
    <source>
        <strain evidence="3 4">Sph1</strain>
    </source>
</reference>
<evidence type="ECO:0000313" key="4">
    <source>
        <dbReference type="Proteomes" id="UP000237423"/>
    </source>
</evidence>
<feature type="domain" description="Fibronectin type-III" evidence="2">
    <location>
        <begin position="374"/>
        <end position="463"/>
    </location>
</feature>
<protein>
    <recommendedName>
        <fullName evidence="2">Fibronectin type-III domain-containing protein</fullName>
    </recommendedName>
</protein>
<evidence type="ECO:0000259" key="2">
    <source>
        <dbReference type="PROSITE" id="PS50853"/>
    </source>
</evidence>
<dbReference type="Proteomes" id="UP000237423">
    <property type="component" value="Unassembled WGS sequence"/>
</dbReference>
<dbReference type="GO" id="GO:0046872">
    <property type="term" value="F:metal ion binding"/>
    <property type="evidence" value="ECO:0007669"/>
    <property type="project" value="InterPro"/>
</dbReference>
<gene>
    <name evidence="3" type="ORF">AADEFJLK_04381</name>
</gene>
<keyword evidence="1" id="KW-0812">Transmembrane</keyword>
<proteinExistence type="predicted"/>
<dbReference type="RefSeq" id="WP_170065219.1">
    <property type="nucleotide sequence ID" value="NZ_PGFZ01000021.1"/>
</dbReference>
<sequence>MTTFSHTLKARFQQLPALRSTVGLLNAYPKLNGRLNSTPFSAKQPLGFGKTPINSEFLAQRHTYYANVKRPKYRFIAGVLLAGGGLAVTTAAMAAADAFGINQIYPTLSGGKEWVSSWDNGVSRSFTGVDPQDPWFDANHGDASYSVDGKGLFKISGAVPRMYIHDPAKLNSWHNVEMTVYAMRVADSGTAYGGIVGVARTNHGTTAPELSNLCDTRGMAGRIRYDGHIDFEKETSHPNSTAIQNKTIWSNGFPKQIWVGYKYVVYDLADGNVKLELWMDQTDGLNGGNWVKVNELIDTGANFGVNGTPCKTGIDPALKLTNSDARPGSESGKPNITVYWRSDNVGTDGLVYKMMSVREIVPTQATTPDTTPPVLGNIAPNSVSTNQATLAWTTNEPADSQVEYGATTAYGQSSSLDSNLTLNHSVNITGLLANTTYHYRVKSHDASGNLAVSGDYTFKAANNCLLSSGLWTNSPVPSTTGGLTVEFNATPFGANIDGVVGVSDGTAAAYGNLAAIVRFNTNGTIDARNGGTYAASTVIPYTANTTYRFRLAVNLLNHKYNAYVSSGGGAFQTIGKSYAFRTEQAQVTVLNNLANIAGAGSDSVCNVLTTP</sequence>
<dbReference type="CDD" id="cd00063">
    <property type="entry name" value="FN3"/>
    <property type="match status" value="1"/>
</dbReference>
<dbReference type="InterPro" id="IPR015914">
    <property type="entry name" value="PAPs_N"/>
</dbReference>
<dbReference type="SUPFAM" id="SSF49363">
    <property type="entry name" value="Purple acid phosphatase, N-terminal domain"/>
    <property type="match status" value="1"/>
</dbReference>
<dbReference type="Pfam" id="PF16656">
    <property type="entry name" value="Pur_ac_phosph_N"/>
    <property type="match status" value="1"/>
</dbReference>
<accession>A0A2S5CGD9</accession>
<feature type="transmembrane region" description="Helical" evidence="1">
    <location>
        <begin position="75"/>
        <end position="96"/>
    </location>
</feature>
<name>A0A2S5CGD9_9GAMM</name>
<evidence type="ECO:0000313" key="3">
    <source>
        <dbReference type="EMBL" id="POZ49864.1"/>
    </source>
</evidence>
<organism evidence="3 4">
    <name type="scientific">Methylovulum psychrotolerans</name>
    <dbReference type="NCBI Taxonomy" id="1704499"/>
    <lineage>
        <taxon>Bacteria</taxon>
        <taxon>Pseudomonadati</taxon>
        <taxon>Pseudomonadota</taxon>
        <taxon>Gammaproteobacteria</taxon>
        <taxon>Methylococcales</taxon>
        <taxon>Methylococcaceae</taxon>
        <taxon>Methylovulum</taxon>
    </lineage>
</organism>
<dbReference type="AlphaFoldDB" id="A0A2S5CGD9"/>
<keyword evidence="1" id="KW-1133">Transmembrane helix</keyword>
<dbReference type="SMART" id="SM00060">
    <property type="entry name" value="FN3"/>
    <property type="match status" value="1"/>
</dbReference>
<dbReference type="Gene3D" id="2.60.40.380">
    <property type="entry name" value="Purple acid phosphatase-like, N-terminal"/>
    <property type="match status" value="1"/>
</dbReference>
<comment type="caution">
    <text evidence="3">The sequence shown here is derived from an EMBL/GenBank/DDBJ whole genome shotgun (WGS) entry which is preliminary data.</text>
</comment>
<dbReference type="GO" id="GO:0003993">
    <property type="term" value="F:acid phosphatase activity"/>
    <property type="evidence" value="ECO:0007669"/>
    <property type="project" value="InterPro"/>
</dbReference>
<dbReference type="PROSITE" id="PS50853">
    <property type="entry name" value="FN3"/>
    <property type="match status" value="1"/>
</dbReference>
<dbReference type="EMBL" id="PGFZ01000021">
    <property type="protein sequence ID" value="POZ49864.1"/>
    <property type="molecule type" value="Genomic_DNA"/>
</dbReference>
<keyword evidence="1" id="KW-0472">Membrane</keyword>
<dbReference type="InterPro" id="IPR003961">
    <property type="entry name" value="FN3_dom"/>
</dbReference>